<evidence type="ECO:0000256" key="8">
    <source>
        <dbReference type="ARBA" id="ARBA00023077"/>
    </source>
</evidence>
<sequence length="776" mass="85072">MPSKPLARKLPRHALTVAIALMLPAQAFAQDAQPATTPAQKEAATLDTVQVTAQRKVENLQDVPVSVTTVNPEQLDAYGSGGNDVRFLSGRVPSLNIESSFGRAFPRFYIRGYGNTDFRLNTSQPVSLVYDDVVQENPILKGFPVFDLDRVEVLRGPQGSLFGRNSPAGVVKFDSVRPSQDFGGYGKVGVGSDNMWNLEGAVGGGLTENWSARASALFQRRDDWVTNTFDGPNDSFEGYDESAGRVQFLYEGEGFEALLGAHARHLNGTARLFRANIIKPGTNDLIDGFDEDEVSLNGFNHSELDSQGANARLSWELGGGYTLYSITGYESVETYSRGDIDGGTATGPGFIPFQSETADGIPDHSQWTQEFRIESDTGTAWNWQAGFFYFKEDYDVESFSYDSLNNGVQDGYERVNQTNDSWALFGAATWQATDKLELRAGARYTWDEKELNVEEYWNTGFAPCIGPTLGFIPGPVLCTQADLLAAEGPGGTLSSSPEDKKFSWDLSATYEINDDVNVYGRVATGYRGSSIQAAGAFNRMSVAAPETSISYEAGIKADLWDNRARINAGIFYYEVEDQQLTAVGGSANANILLNADESVGQGFELDFQAYLTDTLLVTLGSSYNDTEIKDSDLRVAGCAQCTVTNRPEIDPVTGLPTGRFYIDGNPLPQAPKWTHNLTARWGLPMDNGGEFYVYTDWVYRDDVNFFLYESEEFTGKSLVEGGLRVGYTWGYGKYDVAVYGRNITDEVQVVGAIDFNNLTGMVNEPRLVGVEFKAGF</sequence>
<feature type="chain" id="PRO_5046498416" evidence="14">
    <location>
        <begin position="30"/>
        <end position="776"/>
    </location>
</feature>
<keyword evidence="4" id="KW-0410">Iron transport</keyword>
<accession>A0ABP9L880</accession>
<evidence type="ECO:0000256" key="1">
    <source>
        <dbReference type="ARBA" id="ARBA00004571"/>
    </source>
</evidence>
<dbReference type="PROSITE" id="PS52016">
    <property type="entry name" value="TONB_DEPENDENT_REC_3"/>
    <property type="match status" value="1"/>
</dbReference>
<comment type="caution">
    <text evidence="17">The sequence shown here is derived from an EMBL/GenBank/DDBJ whole genome shotgun (WGS) entry which is preliminary data.</text>
</comment>
<feature type="domain" description="TonB-dependent receptor plug" evidence="16">
    <location>
        <begin position="60"/>
        <end position="170"/>
    </location>
</feature>
<keyword evidence="6" id="KW-0408">Iron</keyword>
<keyword evidence="14" id="KW-0732">Signal</keyword>
<evidence type="ECO:0000256" key="7">
    <source>
        <dbReference type="ARBA" id="ARBA00023065"/>
    </source>
</evidence>
<keyword evidence="3 11" id="KW-1134">Transmembrane beta strand</keyword>
<keyword evidence="17" id="KW-0675">Receptor</keyword>
<dbReference type="PANTHER" id="PTHR32552:SF81">
    <property type="entry name" value="TONB-DEPENDENT OUTER MEMBRANE RECEPTOR"/>
    <property type="match status" value="1"/>
</dbReference>
<comment type="similarity">
    <text evidence="11 13">Belongs to the TonB-dependent receptor family.</text>
</comment>
<keyword evidence="7" id="KW-0406">Ion transport</keyword>
<evidence type="ECO:0000256" key="14">
    <source>
        <dbReference type="SAM" id="SignalP"/>
    </source>
</evidence>
<dbReference type="InterPro" id="IPR039426">
    <property type="entry name" value="TonB-dep_rcpt-like"/>
</dbReference>
<dbReference type="Pfam" id="PF00593">
    <property type="entry name" value="TonB_dep_Rec_b-barrel"/>
    <property type="match status" value="1"/>
</dbReference>
<keyword evidence="5 11" id="KW-0812">Transmembrane</keyword>
<dbReference type="Gene3D" id="2.40.170.20">
    <property type="entry name" value="TonB-dependent receptor, beta-barrel domain"/>
    <property type="match status" value="1"/>
</dbReference>
<feature type="signal peptide" evidence="14">
    <location>
        <begin position="1"/>
        <end position="29"/>
    </location>
</feature>
<proteinExistence type="inferred from homology"/>
<feature type="domain" description="TonB-dependent receptor-like beta-barrel" evidence="15">
    <location>
        <begin position="295"/>
        <end position="743"/>
    </location>
</feature>
<evidence type="ECO:0000259" key="16">
    <source>
        <dbReference type="Pfam" id="PF07715"/>
    </source>
</evidence>
<protein>
    <submittedName>
        <fullName evidence="17">TonB-dependent receptor</fullName>
    </submittedName>
</protein>
<dbReference type="PANTHER" id="PTHR32552">
    <property type="entry name" value="FERRICHROME IRON RECEPTOR-RELATED"/>
    <property type="match status" value="1"/>
</dbReference>
<dbReference type="InterPro" id="IPR000531">
    <property type="entry name" value="Beta-barrel_TonB"/>
</dbReference>
<feature type="short sequence motif" description="TonB box" evidence="12">
    <location>
        <begin position="48"/>
        <end position="54"/>
    </location>
</feature>
<evidence type="ECO:0000256" key="4">
    <source>
        <dbReference type="ARBA" id="ARBA00022496"/>
    </source>
</evidence>
<dbReference type="InterPro" id="IPR036942">
    <property type="entry name" value="Beta-barrel_TonB_sf"/>
</dbReference>
<dbReference type="SUPFAM" id="SSF56935">
    <property type="entry name" value="Porins"/>
    <property type="match status" value="1"/>
</dbReference>
<evidence type="ECO:0000256" key="11">
    <source>
        <dbReference type="PROSITE-ProRule" id="PRU01360"/>
    </source>
</evidence>
<evidence type="ECO:0000256" key="6">
    <source>
        <dbReference type="ARBA" id="ARBA00023004"/>
    </source>
</evidence>
<evidence type="ECO:0000256" key="5">
    <source>
        <dbReference type="ARBA" id="ARBA00022692"/>
    </source>
</evidence>
<evidence type="ECO:0000259" key="15">
    <source>
        <dbReference type="Pfam" id="PF00593"/>
    </source>
</evidence>
<keyword evidence="18" id="KW-1185">Reference proteome</keyword>
<evidence type="ECO:0000256" key="13">
    <source>
        <dbReference type="RuleBase" id="RU003357"/>
    </source>
</evidence>
<dbReference type="PROSITE" id="PS00430">
    <property type="entry name" value="TONB_DEPENDENT_REC_1"/>
    <property type="match status" value="1"/>
</dbReference>
<dbReference type="EMBL" id="BAABKY010000002">
    <property type="protein sequence ID" value="GAA5072911.1"/>
    <property type="molecule type" value="Genomic_DNA"/>
</dbReference>
<dbReference type="Pfam" id="PF07715">
    <property type="entry name" value="Plug"/>
    <property type="match status" value="1"/>
</dbReference>
<keyword evidence="2 11" id="KW-0813">Transport</keyword>
<evidence type="ECO:0000313" key="17">
    <source>
        <dbReference type="EMBL" id="GAA5072911.1"/>
    </source>
</evidence>
<dbReference type="InterPro" id="IPR010916">
    <property type="entry name" value="TonB_box_CS"/>
</dbReference>
<reference evidence="18" key="1">
    <citation type="journal article" date="2019" name="Int. J. Syst. Evol. Microbiol.">
        <title>The Global Catalogue of Microorganisms (GCM) 10K type strain sequencing project: providing services to taxonomists for standard genome sequencing and annotation.</title>
        <authorList>
            <consortium name="The Broad Institute Genomics Platform"/>
            <consortium name="The Broad Institute Genome Sequencing Center for Infectious Disease"/>
            <person name="Wu L."/>
            <person name="Ma J."/>
        </authorList>
    </citation>
    <scope>NUCLEOTIDE SEQUENCE [LARGE SCALE GENOMIC DNA]</scope>
    <source>
        <strain evidence="18">JCM 19212</strain>
    </source>
</reference>
<evidence type="ECO:0000256" key="3">
    <source>
        <dbReference type="ARBA" id="ARBA00022452"/>
    </source>
</evidence>
<evidence type="ECO:0000256" key="10">
    <source>
        <dbReference type="ARBA" id="ARBA00023237"/>
    </source>
</evidence>
<comment type="subcellular location">
    <subcellularLocation>
        <location evidence="1 11">Cell outer membrane</location>
        <topology evidence="1 11">Multi-pass membrane protein</topology>
    </subcellularLocation>
</comment>
<evidence type="ECO:0000256" key="12">
    <source>
        <dbReference type="PROSITE-ProRule" id="PRU10143"/>
    </source>
</evidence>
<keyword evidence="10 11" id="KW-0998">Cell outer membrane</keyword>
<dbReference type="Proteomes" id="UP001501083">
    <property type="component" value="Unassembled WGS sequence"/>
</dbReference>
<evidence type="ECO:0000313" key="18">
    <source>
        <dbReference type="Proteomes" id="UP001501083"/>
    </source>
</evidence>
<name>A0ABP9L880_9GAMM</name>
<evidence type="ECO:0000256" key="2">
    <source>
        <dbReference type="ARBA" id="ARBA00022448"/>
    </source>
</evidence>
<dbReference type="RefSeq" id="WP_199244516.1">
    <property type="nucleotide sequence ID" value="NZ_BAABKY010000002.1"/>
</dbReference>
<organism evidence="17 18">
    <name type="scientific">Lysobacter panacisoli</name>
    <dbReference type="NCBI Taxonomy" id="1255263"/>
    <lineage>
        <taxon>Bacteria</taxon>
        <taxon>Pseudomonadati</taxon>
        <taxon>Pseudomonadota</taxon>
        <taxon>Gammaproteobacteria</taxon>
        <taxon>Lysobacterales</taxon>
        <taxon>Lysobacteraceae</taxon>
        <taxon>Lysobacter</taxon>
    </lineage>
</organism>
<gene>
    <name evidence="17" type="ORF">GCM10025759_13470</name>
</gene>
<keyword evidence="9 11" id="KW-0472">Membrane</keyword>
<dbReference type="InterPro" id="IPR012910">
    <property type="entry name" value="Plug_dom"/>
</dbReference>
<evidence type="ECO:0000256" key="9">
    <source>
        <dbReference type="ARBA" id="ARBA00023136"/>
    </source>
</evidence>
<keyword evidence="8 12" id="KW-0798">TonB box</keyword>